<evidence type="ECO:0000313" key="2">
    <source>
        <dbReference type="EMBL" id="TRW44875.1"/>
    </source>
</evidence>
<name>A0A552WQ52_9MICO</name>
<dbReference type="InterPro" id="IPR000182">
    <property type="entry name" value="GNAT_dom"/>
</dbReference>
<dbReference type="PANTHER" id="PTHR13355">
    <property type="entry name" value="GLUCOSAMINE 6-PHOSPHATE N-ACETYLTRANSFERASE"/>
    <property type="match status" value="1"/>
</dbReference>
<dbReference type="GO" id="GO:0004343">
    <property type="term" value="F:glucosamine 6-phosphate N-acetyltransferase activity"/>
    <property type="evidence" value="ECO:0007669"/>
    <property type="project" value="TreeGrafter"/>
</dbReference>
<sequence length="182" mass="19037">MSGSPTHPGGEPVVLDDGAPDGVAVVRVTTREQLEQAWEVRMEVFVDEQQVPAEEEIDELDTAATTSHVLAVDTATGAVIGTARLLSEADHPGEVHLGRLAVRAAARNRGVGARLVVAIEGLALAEHAVRGAAPGTLAVTVVLSAQEAAMGFYARLGYAVVNGERYLDAGIWHQDMAHTVSS</sequence>
<organism evidence="2 3">
    <name type="scientific">Georgenia yuyongxinii</name>
    <dbReference type="NCBI Taxonomy" id="2589797"/>
    <lineage>
        <taxon>Bacteria</taxon>
        <taxon>Bacillati</taxon>
        <taxon>Actinomycetota</taxon>
        <taxon>Actinomycetes</taxon>
        <taxon>Micrococcales</taxon>
        <taxon>Bogoriellaceae</taxon>
        <taxon>Georgenia</taxon>
    </lineage>
</organism>
<accession>A0A552WQ52</accession>
<evidence type="ECO:0000313" key="3">
    <source>
        <dbReference type="Proteomes" id="UP000318693"/>
    </source>
</evidence>
<dbReference type="InterPro" id="IPR039143">
    <property type="entry name" value="GNPNAT1-like"/>
</dbReference>
<keyword evidence="2" id="KW-0808">Transferase</keyword>
<dbReference type="Pfam" id="PF13673">
    <property type="entry name" value="Acetyltransf_10"/>
    <property type="match status" value="1"/>
</dbReference>
<dbReference type="SUPFAM" id="SSF55729">
    <property type="entry name" value="Acyl-CoA N-acyltransferases (Nat)"/>
    <property type="match status" value="1"/>
</dbReference>
<dbReference type="Proteomes" id="UP000318693">
    <property type="component" value="Unassembled WGS sequence"/>
</dbReference>
<keyword evidence="3" id="KW-1185">Reference proteome</keyword>
<comment type="caution">
    <text evidence="2">The sequence shown here is derived from an EMBL/GenBank/DDBJ whole genome shotgun (WGS) entry which is preliminary data.</text>
</comment>
<gene>
    <name evidence="2" type="ORF">FJ693_11705</name>
</gene>
<dbReference type="PROSITE" id="PS51186">
    <property type="entry name" value="GNAT"/>
    <property type="match status" value="1"/>
</dbReference>
<dbReference type="EMBL" id="VJXR01000033">
    <property type="protein sequence ID" value="TRW44875.1"/>
    <property type="molecule type" value="Genomic_DNA"/>
</dbReference>
<dbReference type="AlphaFoldDB" id="A0A552WQ52"/>
<dbReference type="Gene3D" id="3.40.630.30">
    <property type="match status" value="1"/>
</dbReference>
<dbReference type="CDD" id="cd04301">
    <property type="entry name" value="NAT_SF"/>
    <property type="match status" value="1"/>
</dbReference>
<evidence type="ECO:0000259" key="1">
    <source>
        <dbReference type="PROSITE" id="PS51186"/>
    </source>
</evidence>
<proteinExistence type="predicted"/>
<reference evidence="2 3" key="1">
    <citation type="submission" date="2019-07" db="EMBL/GenBank/DDBJ databases">
        <title>Georgenia wutianyii sp. nov. and Georgenia *** sp. nov. isolated from plateau pika (Ochotona curzoniae) in the Qinghai-Tibet plateau of China.</title>
        <authorList>
            <person name="Tian Z."/>
        </authorList>
    </citation>
    <scope>NUCLEOTIDE SEQUENCE [LARGE SCALE GENOMIC DNA]</scope>
    <source>
        <strain evidence="2 3">Z446</strain>
    </source>
</reference>
<dbReference type="PANTHER" id="PTHR13355:SF11">
    <property type="entry name" value="GLUCOSAMINE 6-PHOSPHATE N-ACETYLTRANSFERASE"/>
    <property type="match status" value="1"/>
</dbReference>
<dbReference type="RefSeq" id="WP_143418704.1">
    <property type="nucleotide sequence ID" value="NZ_VJXR01000033.1"/>
</dbReference>
<feature type="domain" description="N-acetyltransferase" evidence="1">
    <location>
        <begin position="24"/>
        <end position="181"/>
    </location>
</feature>
<dbReference type="InterPro" id="IPR016181">
    <property type="entry name" value="Acyl_CoA_acyltransferase"/>
</dbReference>
<protein>
    <submittedName>
        <fullName evidence="2">GNAT family N-acetyltransferase</fullName>
    </submittedName>
</protein>